<dbReference type="Proteomes" id="UP000013988">
    <property type="component" value="Unassembled WGS sequence"/>
</dbReference>
<dbReference type="AlphaFoldDB" id="R9BU39"/>
<reference evidence="4 5" key="1">
    <citation type="submission" date="2013-03" db="EMBL/GenBank/DDBJ databases">
        <title>Whole genome shotgun sequencing of Clostridium sartagoforme AAU1.</title>
        <authorList>
            <person name="Joshi C.G."/>
            <person name="Duggirala S.M."/>
            <person name="Nathani N.M."/>
            <person name="Bhatt V.D."/>
            <person name="Patel A.K."/>
            <person name="Pandya P.R."/>
            <person name="KaPatel J.A."/>
        </authorList>
    </citation>
    <scope>NUCLEOTIDE SEQUENCE [LARGE SCALE GENOMIC DNA]</scope>
    <source>
        <strain evidence="4 5">AAU1</strain>
    </source>
</reference>
<evidence type="ECO:0000313" key="4">
    <source>
        <dbReference type="EMBL" id="EOR20588.1"/>
    </source>
</evidence>
<comment type="caution">
    <text evidence="4">The sequence shown here is derived from an EMBL/GenBank/DDBJ whole genome shotgun (WGS) entry which is preliminary data.</text>
</comment>
<proteinExistence type="predicted"/>
<name>R9BU39_9CLOT</name>
<protein>
    <submittedName>
        <fullName evidence="4">Phage major capsid protein, HK97 family</fullName>
    </submittedName>
</protein>
<keyword evidence="2" id="KW-0175">Coiled coil</keyword>
<dbReference type="EMBL" id="ASRV01000194">
    <property type="protein sequence ID" value="EOR20588.1"/>
    <property type="molecule type" value="Genomic_DNA"/>
</dbReference>
<evidence type="ECO:0000259" key="3">
    <source>
        <dbReference type="Pfam" id="PF05065"/>
    </source>
</evidence>
<evidence type="ECO:0000313" key="5">
    <source>
        <dbReference type="Proteomes" id="UP000013988"/>
    </source>
</evidence>
<dbReference type="Pfam" id="PF05065">
    <property type="entry name" value="Phage_capsid"/>
    <property type="match status" value="1"/>
</dbReference>
<keyword evidence="5" id="KW-1185">Reference proteome</keyword>
<feature type="domain" description="Phage capsid-like C-terminal" evidence="3">
    <location>
        <begin position="104"/>
        <end position="372"/>
    </location>
</feature>
<gene>
    <name evidence="4" type="ORF">A500_16395</name>
</gene>
<dbReference type="RefSeq" id="WP_016208523.1">
    <property type="nucleotide sequence ID" value="NZ_ASRV01000194.1"/>
</dbReference>
<dbReference type="SUPFAM" id="SSF56563">
    <property type="entry name" value="Major capsid protein gp5"/>
    <property type="match status" value="1"/>
</dbReference>
<feature type="coiled-coil region" evidence="2">
    <location>
        <begin position="2"/>
        <end position="51"/>
    </location>
</feature>
<dbReference type="OrthoDB" id="85826at2"/>
<dbReference type="PATRIC" id="fig|1202534.3.peg.3253"/>
<sequence length="380" mass="42581">MNKELRELLGKINAKKAEVKNLVNENKVEEAKAAKEELVNLQAKFDVLYDLEEEEEEEFNNKIETGEVIEVTNKSNDIVKQFADAARQGFRIQNSMSSGSEADGGYVVPQDIQTKINKYKEAKKSLKDLVDVEKVTVPKGQRTFKKRAQQTGFTKVGEGGKIGAKNTPQFERLSFEIEKYAGYFPVTNELLKDSDQSIVNTLVEWIGDESRVTSNKLILEEINAKFTPVVLAGLDDIKKALNVTLGQAFKPTSKIVTNDDGLQYLDTLKDDKGNYLLQPTPQDPMQLRLCAGATTIPVEIYPNTDMPTVENKIPFVIGDFKEAVKFFDRELTTIKQSDVAVIGELNAFEEDLTLFRAIEREDVVVKDNKALVNGYITVTP</sequence>
<evidence type="ECO:0000256" key="1">
    <source>
        <dbReference type="ARBA" id="ARBA00004328"/>
    </source>
</evidence>
<dbReference type="NCBIfam" id="TIGR01554">
    <property type="entry name" value="major_cap_HK97"/>
    <property type="match status" value="1"/>
</dbReference>
<dbReference type="InterPro" id="IPR024455">
    <property type="entry name" value="Phage_capsid"/>
</dbReference>
<organism evidence="4 5">
    <name type="scientific">Clostridium sartagoforme AAU1</name>
    <dbReference type="NCBI Taxonomy" id="1202534"/>
    <lineage>
        <taxon>Bacteria</taxon>
        <taxon>Bacillati</taxon>
        <taxon>Bacillota</taxon>
        <taxon>Clostridia</taxon>
        <taxon>Eubacteriales</taxon>
        <taxon>Clostridiaceae</taxon>
        <taxon>Clostridium</taxon>
    </lineage>
</organism>
<comment type="subcellular location">
    <subcellularLocation>
        <location evidence="1">Virion</location>
    </subcellularLocation>
</comment>
<evidence type="ECO:0000256" key="2">
    <source>
        <dbReference type="SAM" id="Coils"/>
    </source>
</evidence>
<accession>R9BU39</accession>
<dbReference type="InterPro" id="IPR054612">
    <property type="entry name" value="Phage_capsid-like_C"/>
</dbReference>